<dbReference type="PROSITE" id="PS51918">
    <property type="entry name" value="RADICAL_SAM"/>
    <property type="match status" value="1"/>
</dbReference>
<dbReference type="SMART" id="SM00729">
    <property type="entry name" value="Elp3"/>
    <property type="match status" value="1"/>
</dbReference>
<keyword evidence="7 14" id="KW-0949">S-adenosyl-L-methionine</keyword>
<feature type="domain" description="Radical SAM core" evidence="17">
    <location>
        <begin position="41"/>
        <end position="275"/>
    </location>
</feature>
<sequence>MSDSLLHRHAKPVPRYTSYPTAPHFHSGIDNATYADWLQALPAETALSLYVHIPFCDRLCWFCGCHTKQVLRYDPIAAYLPGVFREMETVAELLGGRGHVVALHLGGGSPSMLRPDDLSDLSARVRRQFRVGADLEFSIEIDPNDMTDDRYDAFADAGVTRISVGVQDFNPKVQEAINRIQTFEQTKAVVDGMRLRGVKSVNLDVLYGLPHQTVASVEATVDQALSMNPDRIALFGYAHVPWMKTHQRMIDEAVLPGIAERLHQSTAASERIRAAGYVAIGIDHFARPGDSLAVAAQSGTLHRNFQGYTTDQAPALIGLGASSIGSLPQGYVQNITATGEYLQAVRENGLAIAKGLKFNDEDRMRGWVIERLMCDFEVSVDELQRRFRECAGPVVTEMEYAALCDSDGVVSFDGRTFAVTPLGRPFVRSVASAFDTYLAAGVGRHSVAV</sequence>
<evidence type="ECO:0000256" key="16">
    <source>
        <dbReference type="PIRSR" id="PIRSR000167-2"/>
    </source>
</evidence>
<feature type="binding site" evidence="15">
    <location>
        <position position="238"/>
    </location>
    <ligand>
        <name>S-adenosyl-L-methionine</name>
        <dbReference type="ChEBI" id="CHEBI:59789"/>
        <label>2</label>
    </ligand>
</feature>
<dbReference type="SFLD" id="SFLDG01065">
    <property type="entry name" value="anaerobic_coproporphyrinogen-I"/>
    <property type="match status" value="1"/>
</dbReference>
<feature type="binding site" evidence="15">
    <location>
        <position position="107"/>
    </location>
    <ligand>
        <name>S-adenosyl-L-methionine</name>
        <dbReference type="ChEBI" id="CHEBI:59789"/>
        <label>1</label>
    </ligand>
</feature>
<keyword evidence="8 14" id="KW-0479">Metal-binding</keyword>
<comment type="subcellular location">
    <subcellularLocation>
        <location evidence="1 14">Cytoplasm</location>
    </subcellularLocation>
</comment>
<dbReference type="GO" id="GO:0005737">
    <property type="term" value="C:cytoplasm"/>
    <property type="evidence" value="ECO:0007669"/>
    <property type="project" value="UniProtKB-SubCell"/>
</dbReference>
<evidence type="ECO:0000313" key="18">
    <source>
        <dbReference type="EMBL" id="ACF98132.1"/>
    </source>
</evidence>
<feature type="binding site" evidence="16">
    <location>
        <position position="60"/>
    </location>
    <ligand>
        <name>[4Fe-4S] cluster</name>
        <dbReference type="ChEBI" id="CHEBI:49883"/>
        <note>4Fe-4S-S-AdoMet</note>
    </ligand>
</feature>
<accession>B8R8X6</accession>
<feature type="binding site" evidence="16">
    <location>
        <position position="56"/>
    </location>
    <ligand>
        <name>[4Fe-4S] cluster</name>
        <dbReference type="ChEBI" id="CHEBI:49883"/>
        <note>4Fe-4S-S-AdoMet</note>
    </ligand>
</feature>
<dbReference type="Gene3D" id="1.10.10.920">
    <property type="match status" value="1"/>
</dbReference>
<dbReference type="InterPro" id="IPR007197">
    <property type="entry name" value="rSAM"/>
</dbReference>
<dbReference type="EMBL" id="EU910855">
    <property type="protein sequence ID" value="ACF98132.1"/>
    <property type="molecule type" value="Genomic_DNA"/>
</dbReference>
<dbReference type="InterPro" id="IPR023404">
    <property type="entry name" value="rSAM_horseshoe"/>
</dbReference>
<evidence type="ECO:0000256" key="9">
    <source>
        <dbReference type="ARBA" id="ARBA00023002"/>
    </source>
</evidence>
<dbReference type="SUPFAM" id="SSF102114">
    <property type="entry name" value="Radical SAM enzymes"/>
    <property type="match status" value="1"/>
</dbReference>
<reference evidence="18" key="1">
    <citation type="journal article" date="2009" name="Appl. Environ. Microbiol.">
        <title>Characterization of denitrification gene clusters of soil bacteria via a metagenomic approach.</title>
        <authorList>
            <person name="Demaneche S."/>
            <person name="Philippot L."/>
            <person name="David M.M."/>
            <person name="Navarro E."/>
            <person name="Vogel T.M."/>
            <person name="Simonet P."/>
        </authorList>
    </citation>
    <scope>NUCLEOTIDE SEQUENCE</scope>
</reference>
<organism evidence="18">
    <name type="scientific">uncultured bacterium 1062</name>
    <dbReference type="NCBI Taxonomy" id="548898"/>
    <lineage>
        <taxon>Bacteria</taxon>
        <taxon>environmental samples</taxon>
    </lineage>
</organism>
<evidence type="ECO:0000256" key="7">
    <source>
        <dbReference type="ARBA" id="ARBA00022691"/>
    </source>
</evidence>
<comment type="cofactor">
    <cofactor evidence="14 16">
        <name>[4Fe-4S] cluster</name>
        <dbReference type="ChEBI" id="CHEBI:49883"/>
    </cofactor>
    <text evidence="14 16">Binds 1 [4Fe-4S] cluster. The cluster is coordinated with 3 cysteines and an exchangeable S-adenosyl-L-methionine.</text>
</comment>
<evidence type="ECO:0000256" key="5">
    <source>
        <dbReference type="ARBA" id="ARBA00022485"/>
    </source>
</evidence>
<dbReference type="GO" id="GO:0046872">
    <property type="term" value="F:metal ion binding"/>
    <property type="evidence" value="ECO:0007669"/>
    <property type="project" value="UniProtKB-KW"/>
</dbReference>
<keyword evidence="10 14" id="KW-0408">Iron</keyword>
<proteinExistence type="inferred from homology"/>
<dbReference type="GO" id="GO:0004109">
    <property type="term" value="F:coproporphyrinogen oxidase activity"/>
    <property type="evidence" value="ECO:0007669"/>
    <property type="project" value="InterPro"/>
</dbReference>
<dbReference type="SFLD" id="SFLDG01082">
    <property type="entry name" value="B12-binding_domain_containing"/>
    <property type="match status" value="1"/>
</dbReference>
<dbReference type="Gene3D" id="3.80.30.20">
    <property type="entry name" value="tm_1862 like domain"/>
    <property type="match status" value="1"/>
</dbReference>
<feature type="binding site" evidence="15">
    <location>
        <position position="167"/>
    </location>
    <ligand>
        <name>S-adenosyl-L-methionine</name>
        <dbReference type="ChEBI" id="CHEBI:59789"/>
        <label>2</label>
    </ligand>
</feature>
<evidence type="ECO:0000256" key="13">
    <source>
        <dbReference type="ARBA" id="ARBA00048321"/>
    </source>
</evidence>
<evidence type="ECO:0000256" key="14">
    <source>
        <dbReference type="PIRNR" id="PIRNR000167"/>
    </source>
</evidence>
<feature type="binding site" evidence="16">
    <location>
        <position position="63"/>
    </location>
    <ligand>
        <name>[4Fe-4S] cluster</name>
        <dbReference type="ChEBI" id="CHEBI:49883"/>
        <note>4Fe-4S-S-AdoMet</note>
    </ligand>
</feature>
<evidence type="ECO:0000256" key="11">
    <source>
        <dbReference type="ARBA" id="ARBA00023014"/>
    </source>
</evidence>
<dbReference type="CDD" id="cd01335">
    <property type="entry name" value="Radical_SAM"/>
    <property type="match status" value="1"/>
</dbReference>
<dbReference type="InterPro" id="IPR058240">
    <property type="entry name" value="rSAM_sf"/>
</dbReference>
<keyword evidence="6 14" id="KW-0963">Cytoplasm</keyword>
<dbReference type="InterPro" id="IPR006638">
    <property type="entry name" value="Elp3/MiaA/NifB-like_rSAM"/>
</dbReference>
<dbReference type="GO" id="GO:0051989">
    <property type="term" value="F:coproporphyrinogen dehydrogenase activity"/>
    <property type="evidence" value="ECO:0007669"/>
    <property type="project" value="UniProtKB-EC"/>
</dbReference>
<feature type="binding site" evidence="15">
    <location>
        <position position="324"/>
    </location>
    <ligand>
        <name>S-adenosyl-L-methionine</name>
        <dbReference type="ChEBI" id="CHEBI:59789"/>
        <label>1</label>
    </ligand>
</feature>
<protein>
    <recommendedName>
        <fullName evidence="14">Coproporphyrinogen-III oxidase</fullName>
        <ecNumber evidence="14">1.3.98.3</ecNumber>
    </recommendedName>
</protein>
<feature type="binding site" evidence="15">
    <location>
        <begin position="62"/>
        <end position="64"/>
    </location>
    <ligand>
        <name>S-adenosyl-L-methionine</name>
        <dbReference type="ChEBI" id="CHEBI:59789"/>
        <label>2</label>
    </ligand>
</feature>
<evidence type="ECO:0000256" key="4">
    <source>
        <dbReference type="ARBA" id="ARBA00011245"/>
    </source>
</evidence>
<dbReference type="GO" id="GO:0051539">
    <property type="term" value="F:4 iron, 4 sulfur cluster binding"/>
    <property type="evidence" value="ECO:0007669"/>
    <property type="project" value="UniProtKB-KW"/>
</dbReference>
<keyword evidence="9 14" id="KW-0560">Oxidoreductase</keyword>
<feature type="binding site" evidence="15">
    <location>
        <position position="179"/>
    </location>
    <ligand>
        <name>S-adenosyl-L-methionine</name>
        <dbReference type="ChEBI" id="CHEBI:59789"/>
        <label>2</label>
    </ligand>
</feature>
<comment type="similarity">
    <text evidence="3 14">Belongs to the anaerobic coproporphyrinogen-III oxidase family.</text>
</comment>
<keyword evidence="5 14" id="KW-0004">4Fe-4S</keyword>
<evidence type="ECO:0000256" key="8">
    <source>
        <dbReference type="ARBA" id="ARBA00022723"/>
    </source>
</evidence>
<evidence type="ECO:0000256" key="12">
    <source>
        <dbReference type="ARBA" id="ARBA00023244"/>
    </source>
</evidence>
<dbReference type="UniPathway" id="UPA00251">
    <property type="reaction ID" value="UER00323"/>
</dbReference>
<evidence type="ECO:0000256" key="15">
    <source>
        <dbReference type="PIRSR" id="PIRSR000167-1"/>
    </source>
</evidence>
<comment type="pathway">
    <text evidence="2 14">Porphyrin-containing compound metabolism; protoporphyrin-IX biosynthesis; protoporphyrinogen-IX from coproporphyrinogen-III (AdoMet route): step 1/1.</text>
</comment>
<evidence type="ECO:0000256" key="3">
    <source>
        <dbReference type="ARBA" id="ARBA00005493"/>
    </source>
</evidence>
<dbReference type="Pfam" id="PF04055">
    <property type="entry name" value="Radical_SAM"/>
    <property type="match status" value="1"/>
</dbReference>
<evidence type="ECO:0000256" key="2">
    <source>
        <dbReference type="ARBA" id="ARBA00004785"/>
    </source>
</evidence>
<dbReference type="PIRSF" id="PIRSF000167">
    <property type="entry name" value="HemN"/>
    <property type="match status" value="1"/>
</dbReference>
<name>B8R8X6_9BACT</name>
<comment type="subunit">
    <text evidence="4">Monomer.</text>
</comment>
<dbReference type="InterPro" id="IPR004558">
    <property type="entry name" value="Coprogen_oxidase_HemN"/>
</dbReference>
<keyword evidence="12 14" id="KW-0627">Porphyrin biosynthesis</keyword>
<dbReference type="PANTHER" id="PTHR13932:SF6">
    <property type="entry name" value="OXYGEN-INDEPENDENT COPROPORPHYRINOGEN III OXIDASE"/>
    <property type="match status" value="1"/>
</dbReference>
<dbReference type="SFLD" id="SFLDS00029">
    <property type="entry name" value="Radical_SAM"/>
    <property type="match status" value="1"/>
</dbReference>
<comment type="catalytic activity">
    <reaction evidence="13 14">
        <text>coproporphyrinogen III + 2 S-adenosyl-L-methionine = protoporphyrinogen IX + 2 5'-deoxyadenosine + 2 L-methionine + 2 CO2</text>
        <dbReference type="Rhea" id="RHEA:15425"/>
        <dbReference type="ChEBI" id="CHEBI:16526"/>
        <dbReference type="ChEBI" id="CHEBI:17319"/>
        <dbReference type="ChEBI" id="CHEBI:57307"/>
        <dbReference type="ChEBI" id="CHEBI:57309"/>
        <dbReference type="ChEBI" id="CHEBI:57844"/>
        <dbReference type="ChEBI" id="CHEBI:59789"/>
        <dbReference type="EC" id="1.3.98.3"/>
    </reaction>
</comment>
<keyword evidence="11 14" id="KW-0411">Iron-sulfur</keyword>
<feature type="binding site" evidence="15">
    <location>
        <position position="204"/>
    </location>
    <ligand>
        <name>S-adenosyl-L-methionine</name>
        <dbReference type="ChEBI" id="CHEBI:59789"/>
        <label>2</label>
    </ligand>
</feature>
<evidence type="ECO:0000256" key="1">
    <source>
        <dbReference type="ARBA" id="ARBA00004496"/>
    </source>
</evidence>
<evidence type="ECO:0000259" key="17">
    <source>
        <dbReference type="PROSITE" id="PS51918"/>
    </source>
</evidence>
<dbReference type="NCBIfam" id="TIGR00538">
    <property type="entry name" value="hemN"/>
    <property type="match status" value="1"/>
</dbReference>
<feature type="binding site" evidence="15">
    <location>
        <position position="50"/>
    </location>
    <ligand>
        <name>S-adenosyl-L-methionine</name>
        <dbReference type="ChEBI" id="CHEBI:59789"/>
        <label>1</label>
    </ligand>
</feature>
<dbReference type="PANTHER" id="PTHR13932">
    <property type="entry name" value="COPROPORPHYRINIGEN III OXIDASE"/>
    <property type="match status" value="1"/>
</dbReference>
<evidence type="ECO:0000256" key="10">
    <source>
        <dbReference type="ARBA" id="ARBA00023004"/>
    </source>
</evidence>
<dbReference type="EC" id="1.3.98.3" evidence="14"/>
<dbReference type="InterPro" id="IPR034505">
    <property type="entry name" value="Coproporphyrinogen-III_oxidase"/>
</dbReference>
<feature type="binding site" evidence="15">
    <location>
        <position position="140"/>
    </location>
    <ligand>
        <name>S-adenosyl-L-methionine</name>
        <dbReference type="ChEBI" id="CHEBI:59789"/>
        <label>1</label>
    </ligand>
</feature>
<dbReference type="GO" id="GO:0006782">
    <property type="term" value="P:protoporphyrinogen IX biosynthetic process"/>
    <property type="evidence" value="ECO:0007669"/>
    <property type="project" value="UniProtKB-UniPathway"/>
</dbReference>
<evidence type="ECO:0000256" key="6">
    <source>
        <dbReference type="ARBA" id="ARBA00022490"/>
    </source>
</evidence>
<dbReference type="AlphaFoldDB" id="B8R8X6"/>